<evidence type="ECO:0000256" key="7">
    <source>
        <dbReference type="ARBA" id="ARBA00022927"/>
    </source>
</evidence>
<reference evidence="13 14" key="1">
    <citation type="submission" date="2020-12" db="EMBL/GenBank/DDBJ databases">
        <title>Comparative genome analysis of fungal antagonists Marinomonas ostreistagni 398 and M. spartinae 468.</title>
        <authorList>
            <person name="Fields J.L."/>
            <person name="Mavrodi O.V."/>
            <person name="Biber P.D."/>
            <person name="Indest K.J."/>
            <person name="Mavrodi D.V."/>
        </authorList>
    </citation>
    <scope>NUCLEOTIDE SEQUENCE [LARGE SCALE GENOMIC DNA]</scope>
    <source>
        <strain evidence="13 14">USM7</strain>
    </source>
</reference>
<evidence type="ECO:0000256" key="6">
    <source>
        <dbReference type="ARBA" id="ARBA00022692"/>
    </source>
</evidence>
<keyword evidence="4" id="KW-1003">Cell membrane</keyword>
<feature type="domain" description="GspL periplasmic" evidence="12">
    <location>
        <begin position="219"/>
        <end position="366"/>
    </location>
</feature>
<evidence type="ECO:0000256" key="5">
    <source>
        <dbReference type="ARBA" id="ARBA00022519"/>
    </source>
</evidence>
<evidence type="ECO:0000256" key="8">
    <source>
        <dbReference type="ARBA" id="ARBA00022989"/>
    </source>
</evidence>
<evidence type="ECO:0000259" key="12">
    <source>
        <dbReference type="Pfam" id="PF12693"/>
    </source>
</evidence>
<dbReference type="Pfam" id="PF05134">
    <property type="entry name" value="T2SSL"/>
    <property type="match status" value="1"/>
</dbReference>
<evidence type="ECO:0000256" key="4">
    <source>
        <dbReference type="ARBA" id="ARBA00022475"/>
    </source>
</evidence>
<comment type="function">
    <text evidence="10">Inner membrane component of the type II secretion system required for the energy-dependent secretion of extracellular factors such as proteases and toxins from the periplasm.</text>
</comment>
<dbReference type="InterPro" id="IPR007812">
    <property type="entry name" value="T2SS_protein-GspL"/>
</dbReference>
<accession>A0ABS0ZAY7</accession>
<protein>
    <recommendedName>
        <fullName evidence="10">Type II secretion system protein L</fullName>
        <shortName evidence="10">T2SS protein L</shortName>
    </recommendedName>
</protein>
<keyword evidence="5" id="KW-0997">Cell inner membrane</keyword>
<dbReference type="RefSeq" id="WP_199462433.1">
    <property type="nucleotide sequence ID" value="NZ_JAEMUH010000007.1"/>
</dbReference>
<evidence type="ECO:0000256" key="2">
    <source>
        <dbReference type="ARBA" id="ARBA00005318"/>
    </source>
</evidence>
<dbReference type="Gene3D" id="3.30.420.380">
    <property type="match status" value="1"/>
</dbReference>
<evidence type="ECO:0000259" key="11">
    <source>
        <dbReference type="Pfam" id="PF05134"/>
    </source>
</evidence>
<evidence type="ECO:0000313" key="13">
    <source>
        <dbReference type="EMBL" id="MBJ7550826.1"/>
    </source>
</evidence>
<keyword evidence="9" id="KW-0472">Membrane</keyword>
<dbReference type="SUPFAM" id="SSF53067">
    <property type="entry name" value="Actin-like ATPase domain"/>
    <property type="match status" value="1"/>
</dbReference>
<dbReference type="InterPro" id="IPR025691">
    <property type="entry name" value="GspL_pp_dom"/>
</dbReference>
<comment type="similarity">
    <text evidence="2 10">Belongs to the GSP L family.</text>
</comment>
<sequence>MQRLILQLQETHSYDQLKCCWWLFDNQTLLNQGFFTSPEDIAKFDFSSFTGEVVVFAPAQRVHMRRLALSKTQYRYRNKVVPHLMEPHLGQNIEMIHFTTSLASKESAWCYATEENVMAIWLEWVNHIVSRQVYLLALPNVLKPFPEDSLFDVLGQTFQYTEQQWCWLPKNMAKQQAIKLLTIEEINHILEQSKDWRRDNLLQGKFDVNHQQAVKHYSWVGVICLVVLAFSVHSINVFLETQSLSRQAVNVENIAKQAFLELVPEEEKVIHLERQVSARLKSNEKAEPEMMTAYEVLAMLDSVREQTNETLGLQGITWLPKEYRFEWLTSSISNFERIQQAFESEGLSVELEQTIKQDKTYLGVFRSTQKSTTRKQ</sequence>
<feature type="domain" description="GspL cytoplasmic actin-ATPase-like" evidence="11">
    <location>
        <begin position="5"/>
        <end position="127"/>
    </location>
</feature>
<dbReference type="InterPro" id="IPR043129">
    <property type="entry name" value="ATPase_NBD"/>
</dbReference>
<keyword evidence="6" id="KW-0812">Transmembrane</keyword>
<comment type="subcellular location">
    <subcellularLocation>
        <location evidence="1">Cell inner membrane</location>
        <topology evidence="1">Single-pass membrane protein</topology>
    </subcellularLocation>
</comment>
<evidence type="ECO:0000256" key="10">
    <source>
        <dbReference type="PIRNR" id="PIRNR015761"/>
    </source>
</evidence>
<gene>
    <name evidence="13" type="ORF">JHD44_09050</name>
</gene>
<evidence type="ECO:0000256" key="3">
    <source>
        <dbReference type="ARBA" id="ARBA00022448"/>
    </source>
</evidence>
<organism evidence="13 14">
    <name type="scientific">Marinomonas ostreistagni</name>
    <dbReference type="NCBI Taxonomy" id="359209"/>
    <lineage>
        <taxon>Bacteria</taxon>
        <taxon>Pseudomonadati</taxon>
        <taxon>Pseudomonadota</taxon>
        <taxon>Gammaproteobacteria</taxon>
        <taxon>Oceanospirillales</taxon>
        <taxon>Oceanospirillaceae</taxon>
        <taxon>Marinomonas</taxon>
    </lineage>
</organism>
<dbReference type="InterPro" id="IPR024230">
    <property type="entry name" value="GspL_cyto_dom"/>
</dbReference>
<dbReference type="EMBL" id="JAEMUH010000007">
    <property type="protein sequence ID" value="MBJ7550826.1"/>
    <property type="molecule type" value="Genomic_DNA"/>
</dbReference>
<dbReference type="Proteomes" id="UP000598488">
    <property type="component" value="Unassembled WGS sequence"/>
</dbReference>
<evidence type="ECO:0000256" key="9">
    <source>
        <dbReference type="ARBA" id="ARBA00023136"/>
    </source>
</evidence>
<evidence type="ECO:0000256" key="1">
    <source>
        <dbReference type="ARBA" id="ARBA00004377"/>
    </source>
</evidence>
<dbReference type="Pfam" id="PF12693">
    <property type="entry name" value="GspL_C"/>
    <property type="match status" value="1"/>
</dbReference>
<dbReference type="NCBIfam" id="TIGR01709">
    <property type="entry name" value="typeII_sec_gspL"/>
    <property type="match status" value="1"/>
</dbReference>
<keyword evidence="8" id="KW-1133">Transmembrane helix</keyword>
<evidence type="ECO:0000313" key="14">
    <source>
        <dbReference type="Proteomes" id="UP000598488"/>
    </source>
</evidence>
<comment type="caution">
    <text evidence="13">The sequence shown here is derived from an EMBL/GenBank/DDBJ whole genome shotgun (WGS) entry which is preliminary data.</text>
</comment>
<keyword evidence="14" id="KW-1185">Reference proteome</keyword>
<keyword evidence="3 10" id="KW-0813">Transport</keyword>
<dbReference type="PIRSF" id="PIRSF015761">
    <property type="entry name" value="Protein_L"/>
    <property type="match status" value="1"/>
</dbReference>
<name>A0ABS0ZAY7_9GAMM</name>
<proteinExistence type="inferred from homology"/>
<keyword evidence="7 10" id="KW-0653">Protein transport</keyword>